<protein>
    <recommendedName>
        <fullName evidence="5">DUF11 domain-containing protein</fullName>
    </recommendedName>
</protein>
<keyword evidence="2" id="KW-0732">Signal</keyword>
<proteinExistence type="predicted"/>
<evidence type="ECO:0000256" key="2">
    <source>
        <dbReference type="SAM" id="SignalP"/>
    </source>
</evidence>
<dbReference type="Proteomes" id="UP001597351">
    <property type="component" value="Unassembled WGS sequence"/>
</dbReference>
<feature type="chain" id="PRO_5045929756" description="DUF11 domain-containing protein" evidence="2">
    <location>
        <begin position="29"/>
        <end position="497"/>
    </location>
</feature>
<feature type="region of interest" description="Disordered" evidence="1">
    <location>
        <begin position="264"/>
        <end position="285"/>
    </location>
</feature>
<evidence type="ECO:0000256" key="1">
    <source>
        <dbReference type="SAM" id="MobiDB-lite"/>
    </source>
</evidence>
<dbReference type="EMBL" id="JBHUGD010000003">
    <property type="protein sequence ID" value="MFD1946468.1"/>
    <property type="molecule type" value="Genomic_DNA"/>
</dbReference>
<evidence type="ECO:0000313" key="4">
    <source>
        <dbReference type="Proteomes" id="UP001597351"/>
    </source>
</evidence>
<comment type="caution">
    <text evidence="3">The sequence shown here is derived from an EMBL/GenBank/DDBJ whole genome shotgun (WGS) entry which is preliminary data.</text>
</comment>
<feature type="region of interest" description="Disordered" evidence="1">
    <location>
        <begin position="26"/>
        <end position="46"/>
    </location>
</feature>
<organism evidence="3 4">
    <name type="scientific">Nocardioides aestuarii</name>
    <dbReference type="NCBI Taxonomy" id="252231"/>
    <lineage>
        <taxon>Bacteria</taxon>
        <taxon>Bacillati</taxon>
        <taxon>Actinomycetota</taxon>
        <taxon>Actinomycetes</taxon>
        <taxon>Propionibacteriales</taxon>
        <taxon>Nocardioidaceae</taxon>
        <taxon>Nocardioides</taxon>
    </lineage>
</organism>
<name>A0ABW4TJA7_9ACTN</name>
<feature type="compositionally biased region" description="Low complexity" evidence="1">
    <location>
        <begin position="26"/>
        <end position="39"/>
    </location>
</feature>
<evidence type="ECO:0008006" key="5">
    <source>
        <dbReference type="Google" id="ProtNLM"/>
    </source>
</evidence>
<sequence>MKRRIATAGMATGLLASLLVATSTTASTADTTTPPSDAGVTPALVDGNPRCTDLGYDFGYKPSSGGAEDQPGTFDTPIGQVSWSYNATTKEVDWTSTPPASGVIVKGSNAANSYVYEPPGPSSSDGGLYPPVNASGGPAAISHIEFCYNFRPQVSKTATTSFKRTWDWDIVKDGDQTELTLTPGQKFLVNYTVDVTKVGPVDSDFKVSGVITITNPWPVALSVTSVTDSLVTGEVACSASTVPADGGSVTCPYSADLTSGASGTNTATVKTTAGDRPERTTTGTAPYAFATPTTELHECVTVSDVQAGGVLGDTCATTRYTYSIEIGPYTEDSTFVNTACFTSDEGSKSISDCDDHTVVIKVPSGGCTLTQGYWKTHSLMGPAPYDDAWLQVGPSGASTTFFLSGKSWYQAFWTTPAGNPYWILAHQYMAAKLNVLNGASAPAAVTSALASAETFFASKTPAQGLTLTRAKANEIKALAATLDAYNNGLTGPGHCSE</sequence>
<feature type="signal peptide" evidence="2">
    <location>
        <begin position="1"/>
        <end position="28"/>
    </location>
</feature>
<accession>A0ABW4TJA7</accession>
<reference evidence="4" key="1">
    <citation type="journal article" date="2019" name="Int. J. Syst. Evol. Microbiol.">
        <title>The Global Catalogue of Microorganisms (GCM) 10K type strain sequencing project: providing services to taxonomists for standard genome sequencing and annotation.</title>
        <authorList>
            <consortium name="The Broad Institute Genomics Platform"/>
            <consortium name="The Broad Institute Genome Sequencing Center for Infectious Disease"/>
            <person name="Wu L."/>
            <person name="Ma J."/>
        </authorList>
    </citation>
    <scope>NUCLEOTIDE SEQUENCE [LARGE SCALE GENOMIC DNA]</scope>
    <source>
        <strain evidence="4">CGMCC 1.12477</strain>
    </source>
</reference>
<dbReference type="RefSeq" id="WP_343916646.1">
    <property type="nucleotide sequence ID" value="NZ_BAAAJT010000002.1"/>
</dbReference>
<keyword evidence="4" id="KW-1185">Reference proteome</keyword>
<gene>
    <name evidence="3" type="ORF">ACFSDE_06660</name>
</gene>
<evidence type="ECO:0000313" key="3">
    <source>
        <dbReference type="EMBL" id="MFD1946468.1"/>
    </source>
</evidence>